<reference evidence="2" key="1">
    <citation type="submission" date="2014-09" db="EMBL/GenBank/DDBJ databases">
        <authorList>
            <person name="Illeghems K.G."/>
        </authorList>
    </citation>
    <scope>NUCLEOTIDE SEQUENCE [LARGE SCALE GENOMIC DNA]</scope>
    <source>
        <strain evidence="2">108B</strain>
    </source>
</reference>
<protein>
    <submittedName>
        <fullName evidence="1">Uncharacterized protein</fullName>
    </submittedName>
</protein>
<organism evidence="1 2">
    <name type="scientific">Acetobacter senegalensis</name>
    <dbReference type="NCBI Taxonomy" id="446692"/>
    <lineage>
        <taxon>Bacteria</taxon>
        <taxon>Pseudomonadati</taxon>
        <taxon>Pseudomonadota</taxon>
        <taxon>Alphaproteobacteria</taxon>
        <taxon>Acetobacterales</taxon>
        <taxon>Acetobacteraceae</taxon>
        <taxon>Acetobacter</taxon>
    </lineage>
</organism>
<dbReference type="PATRIC" id="fig|446692.3.peg.1247"/>
<proteinExistence type="predicted"/>
<dbReference type="Proteomes" id="UP000056109">
    <property type="component" value="Chromosome I"/>
</dbReference>
<gene>
    <name evidence="1" type="ORF">ASN_1245</name>
</gene>
<name>A0A0U5B7S9_9PROT</name>
<evidence type="ECO:0000313" key="1">
    <source>
        <dbReference type="EMBL" id="CEF40611.1"/>
    </source>
</evidence>
<accession>A0A0U5B7S9</accession>
<evidence type="ECO:0000313" key="2">
    <source>
        <dbReference type="Proteomes" id="UP000056109"/>
    </source>
</evidence>
<dbReference type="EMBL" id="LN606600">
    <property type="protein sequence ID" value="CEF40611.1"/>
    <property type="molecule type" value="Genomic_DNA"/>
</dbReference>
<sequence length="46" mass="5017">MHAGGRVATPLFCFQNTVASQFLAGTPLGQKNEIAFRVFLSREFGT</sequence>
<dbReference type="KEGG" id="asz:ASN_1245"/>
<keyword evidence="2" id="KW-1185">Reference proteome</keyword>
<dbReference type="AlphaFoldDB" id="A0A0U5B7S9"/>